<feature type="region of interest" description="Disordered" evidence="1">
    <location>
        <begin position="102"/>
        <end position="130"/>
    </location>
</feature>
<feature type="compositionally biased region" description="Low complexity" evidence="1">
    <location>
        <begin position="102"/>
        <end position="125"/>
    </location>
</feature>
<evidence type="ECO:0000313" key="2">
    <source>
        <dbReference type="EMBL" id="KAJ8991680.1"/>
    </source>
</evidence>
<evidence type="ECO:0000256" key="1">
    <source>
        <dbReference type="SAM" id="MobiDB-lite"/>
    </source>
</evidence>
<sequence>MNVAVNMLSISTLPSSAPFLLPQIDLDITFSGSSRESLETLKFSMTEKRPKLSLQTSGLTPTCTASVSHYGSSTAKSSTTPTTSNTFANTFELALRPSPASAVSSPAVYPQQRTSCQQPSSTTTSEDQPYTLNLPFGVRSILKNGPLPKDIRRVPGCSASPSPWGTGRRVFFPAAKKVTFRTILEEEIVTKDYVRCHADLSSSDDDDDACISSSESEEMHIHFVQDRKNKPDGRRFPTHIGGSSSPSGRKRKSLTCPAALAGQDWTARKGDRSKGRAARKMRRKKRRWEWSADLTPFIDGAPAQTEFEAFIGDETMTGSQATEDAHVVCLYPPDPVVSQL</sequence>
<reference evidence="2" key="1">
    <citation type="submission" date="2023-01" db="EMBL/GenBank/DDBJ databases">
        <title>Exophiala dermititidis isolated from Cystic Fibrosis Patient.</title>
        <authorList>
            <person name="Kurbessoian T."/>
            <person name="Crocker A."/>
            <person name="Murante D."/>
            <person name="Hogan D.A."/>
            <person name="Stajich J.E."/>
        </authorList>
    </citation>
    <scope>NUCLEOTIDE SEQUENCE</scope>
    <source>
        <strain evidence="2">Ex8</strain>
    </source>
</reference>
<dbReference type="EMBL" id="JAJGCB010000007">
    <property type="protein sequence ID" value="KAJ8991680.1"/>
    <property type="molecule type" value="Genomic_DNA"/>
</dbReference>
<name>A0AAN6IUS5_EXODE</name>
<feature type="region of interest" description="Disordered" evidence="1">
    <location>
        <begin position="225"/>
        <end position="252"/>
    </location>
</feature>
<gene>
    <name evidence="2" type="ORF">HRR80_004302</name>
</gene>
<protein>
    <submittedName>
        <fullName evidence="2">Uncharacterized protein</fullName>
    </submittedName>
</protein>
<feature type="compositionally biased region" description="Basic and acidic residues" evidence="1">
    <location>
        <begin position="225"/>
        <end position="235"/>
    </location>
</feature>
<accession>A0AAN6IUS5</accession>
<dbReference type="AlphaFoldDB" id="A0AAN6IUS5"/>
<comment type="caution">
    <text evidence="2">The sequence shown here is derived from an EMBL/GenBank/DDBJ whole genome shotgun (WGS) entry which is preliminary data.</text>
</comment>
<evidence type="ECO:0000313" key="3">
    <source>
        <dbReference type="Proteomes" id="UP001161757"/>
    </source>
</evidence>
<dbReference type="Proteomes" id="UP001161757">
    <property type="component" value="Unassembled WGS sequence"/>
</dbReference>
<proteinExistence type="predicted"/>
<organism evidence="2 3">
    <name type="scientific">Exophiala dermatitidis</name>
    <name type="common">Black yeast-like fungus</name>
    <name type="synonym">Wangiella dermatitidis</name>
    <dbReference type="NCBI Taxonomy" id="5970"/>
    <lineage>
        <taxon>Eukaryota</taxon>
        <taxon>Fungi</taxon>
        <taxon>Dikarya</taxon>
        <taxon>Ascomycota</taxon>
        <taxon>Pezizomycotina</taxon>
        <taxon>Eurotiomycetes</taxon>
        <taxon>Chaetothyriomycetidae</taxon>
        <taxon>Chaetothyriales</taxon>
        <taxon>Herpotrichiellaceae</taxon>
        <taxon>Exophiala</taxon>
    </lineage>
</organism>